<organism evidence="1 2">
    <name type="scientific">Auriscalpium vulgare</name>
    <dbReference type="NCBI Taxonomy" id="40419"/>
    <lineage>
        <taxon>Eukaryota</taxon>
        <taxon>Fungi</taxon>
        <taxon>Dikarya</taxon>
        <taxon>Basidiomycota</taxon>
        <taxon>Agaricomycotina</taxon>
        <taxon>Agaricomycetes</taxon>
        <taxon>Russulales</taxon>
        <taxon>Auriscalpiaceae</taxon>
        <taxon>Auriscalpium</taxon>
    </lineage>
</organism>
<accession>A0ACB8RIQ6</accession>
<proteinExistence type="predicted"/>
<name>A0ACB8RIQ6_9AGAM</name>
<protein>
    <submittedName>
        <fullName evidence="1">Uncharacterized protein</fullName>
    </submittedName>
</protein>
<evidence type="ECO:0000313" key="2">
    <source>
        <dbReference type="Proteomes" id="UP000814033"/>
    </source>
</evidence>
<reference evidence="1" key="2">
    <citation type="journal article" date="2022" name="New Phytol.">
        <title>Evolutionary transition to the ectomycorrhizal habit in the genomes of a hyperdiverse lineage of mushroom-forming fungi.</title>
        <authorList>
            <person name="Looney B."/>
            <person name="Miyauchi S."/>
            <person name="Morin E."/>
            <person name="Drula E."/>
            <person name="Courty P.E."/>
            <person name="Kohler A."/>
            <person name="Kuo A."/>
            <person name="LaButti K."/>
            <person name="Pangilinan J."/>
            <person name="Lipzen A."/>
            <person name="Riley R."/>
            <person name="Andreopoulos W."/>
            <person name="He G."/>
            <person name="Johnson J."/>
            <person name="Nolan M."/>
            <person name="Tritt A."/>
            <person name="Barry K.W."/>
            <person name="Grigoriev I.V."/>
            <person name="Nagy L.G."/>
            <person name="Hibbett D."/>
            <person name="Henrissat B."/>
            <person name="Matheny P.B."/>
            <person name="Labbe J."/>
            <person name="Martin F.M."/>
        </authorList>
    </citation>
    <scope>NUCLEOTIDE SEQUENCE</scope>
    <source>
        <strain evidence="1">FP105234-sp</strain>
    </source>
</reference>
<dbReference type="Proteomes" id="UP000814033">
    <property type="component" value="Unassembled WGS sequence"/>
</dbReference>
<dbReference type="EMBL" id="MU275997">
    <property type="protein sequence ID" value="KAI0044013.1"/>
    <property type="molecule type" value="Genomic_DNA"/>
</dbReference>
<sequence>MHAPPSSDIFDSEGRLTEYYVQDAFHTYLKSSLSQAKAERLLDVEVLSSAEGDLMITGPALCLYFAALRCTTNPPSVPLPRQEKSGPKLDLSLDNCPHPFTAFLTVWSQTVPAIQALIPEHQHDLARVICGLPPVAQPVHRGLSRIAADLRSVAIEVSQRRSFQDRYATDLQAAIDTGADPAMRAKASFVPPPEYTPSPTASDFSGHFPPSPHGTPAQLQPGPSSRDRSRSRERERVRTPSLVSASSPAIELIRETLYAALGDVLAQTPSLRPLLARDPPRAYFGAVALAILQVARTAITPDGSVRGVLGENLTLGQCPPELRPLMLELGSIGHHANEMEEEDTEEAMRRAQRGQDIDEPRLERVRAMLEAGAGRAEEANGRRSVEGRAIAFANRVNGLALNMTRLKAFRDRQDEVFKATTLNTLCALLTPAIGPQIDRLVVNPIINTRKLARTDPFPLPVFQYRMEALNLDIQTMVIEAAYMGPKTGILDYATMRACALVCRAWSPTAQRLLFRHIDYENRFGDARRLYPGVEKIPLLIRSLRSRPLLATYVRYVAVAIWSYPENLLEQQIELLDLCPFLEGICALDVRSRYQNTIADLRLRAIPSHPVLLAVEGQRAMVRKIIHIWPNIRTLIVHLGGEWDPIEIAEWGPNKVPRPIPLPPTLQSLIVTSECLDNFELPEDGLGALRALGVKSLDSEWCQQPRASGLLRQLRTLKISGHLPSHDVLDQLENLVHLVFGTLPMVAFSLPQTLHRVGYHSEAEDREDDMGTAFFLQALRALEHLQLVTSTRWSSTKFLATLSQACSDHGVEFVIYDSDNWSSVTPDAYWL</sequence>
<reference evidence="1" key="1">
    <citation type="submission" date="2021-02" db="EMBL/GenBank/DDBJ databases">
        <authorList>
            <consortium name="DOE Joint Genome Institute"/>
            <person name="Ahrendt S."/>
            <person name="Looney B.P."/>
            <person name="Miyauchi S."/>
            <person name="Morin E."/>
            <person name="Drula E."/>
            <person name="Courty P.E."/>
            <person name="Chicoki N."/>
            <person name="Fauchery L."/>
            <person name="Kohler A."/>
            <person name="Kuo A."/>
            <person name="Labutti K."/>
            <person name="Pangilinan J."/>
            <person name="Lipzen A."/>
            <person name="Riley R."/>
            <person name="Andreopoulos W."/>
            <person name="He G."/>
            <person name="Johnson J."/>
            <person name="Barry K.W."/>
            <person name="Grigoriev I.V."/>
            <person name="Nagy L."/>
            <person name="Hibbett D."/>
            <person name="Henrissat B."/>
            <person name="Matheny P.B."/>
            <person name="Labbe J."/>
            <person name="Martin F."/>
        </authorList>
    </citation>
    <scope>NUCLEOTIDE SEQUENCE</scope>
    <source>
        <strain evidence="1">FP105234-sp</strain>
    </source>
</reference>
<comment type="caution">
    <text evidence="1">The sequence shown here is derived from an EMBL/GenBank/DDBJ whole genome shotgun (WGS) entry which is preliminary data.</text>
</comment>
<keyword evidence="2" id="KW-1185">Reference proteome</keyword>
<evidence type="ECO:0000313" key="1">
    <source>
        <dbReference type="EMBL" id="KAI0044013.1"/>
    </source>
</evidence>
<gene>
    <name evidence="1" type="ORF">FA95DRAFT_1608906</name>
</gene>